<comment type="caution">
    <text evidence="1">The sequence shown here is derived from an EMBL/GenBank/DDBJ whole genome shotgun (WGS) entry which is preliminary data.</text>
</comment>
<evidence type="ECO:0000313" key="1">
    <source>
        <dbReference type="EMBL" id="KAK9084334.1"/>
    </source>
</evidence>
<dbReference type="EMBL" id="JBBNAG010000013">
    <property type="protein sequence ID" value="KAK9084334.1"/>
    <property type="molecule type" value="Genomic_DNA"/>
</dbReference>
<proteinExistence type="predicted"/>
<dbReference type="AlphaFoldDB" id="A0AAP0E0C3"/>
<evidence type="ECO:0000313" key="2">
    <source>
        <dbReference type="Proteomes" id="UP001419268"/>
    </source>
</evidence>
<organism evidence="1 2">
    <name type="scientific">Stephania cephalantha</name>
    <dbReference type="NCBI Taxonomy" id="152367"/>
    <lineage>
        <taxon>Eukaryota</taxon>
        <taxon>Viridiplantae</taxon>
        <taxon>Streptophyta</taxon>
        <taxon>Embryophyta</taxon>
        <taxon>Tracheophyta</taxon>
        <taxon>Spermatophyta</taxon>
        <taxon>Magnoliopsida</taxon>
        <taxon>Ranunculales</taxon>
        <taxon>Menispermaceae</taxon>
        <taxon>Menispermoideae</taxon>
        <taxon>Cissampelideae</taxon>
        <taxon>Stephania</taxon>
    </lineage>
</organism>
<reference evidence="1 2" key="1">
    <citation type="submission" date="2024-01" db="EMBL/GenBank/DDBJ databases">
        <title>Genome assemblies of Stephania.</title>
        <authorList>
            <person name="Yang L."/>
        </authorList>
    </citation>
    <scope>NUCLEOTIDE SEQUENCE [LARGE SCALE GENOMIC DNA]</scope>
    <source>
        <strain evidence="1">JXDWG</strain>
        <tissue evidence="1">Leaf</tissue>
    </source>
</reference>
<dbReference type="Proteomes" id="UP001419268">
    <property type="component" value="Unassembled WGS sequence"/>
</dbReference>
<gene>
    <name evidence="1" type="ORF">Scep_030805</name>
</gene>
<protein>
    <submittedName>
        <fullName evidence="1">Uncharacterized protein</fullName>
    </submittedName>
</protein>
<sequence>MWSVKGHRRSDLKVGKCMARGGDQANAWRTVKIKQTWLVESRIAEEATHSLAESLVWKHSPSTHMWLHIIRCGASRCKRTSDGPEPHALDEALH</sequence>
<accession>A0AAP0E0C3</accession>
<name>A0AAP0E0C3_9MAGN</name>
<keyword evidence="2" id="KW-1185">Reference proteome</keyword>